<feature type="domain" description="MmgE/PrpD C-terminal" evidence="4">
    <location>
        <begin position="310"/>
        <end position="461"/>
    </location>
</feature>
<dbReference type="InterPro" id="IPR045337">
    <property type="entry name" value="MmgE_PrpD_C"/>
</dbReference>
<dbReference type="Pfam" id="PF19305">
    <property type="entry name" value="MmgE_PrpD_C"/>
    <property type="match status" value="1"/>
</dbReference>
<accession>C0INP6</accession>
<sequence>MRFGKEFTRRRMLAGSVALAAAPIAARAAQAPAPISPLMTTLSNYMAAAAGRALPESVVEKTKQMILDTIAAMVSGSELPPGKFAIAFARAYGGDTVATIAASNLVIGPIEAAMINGMLAHSDETDDTHPVSYTHPGCSIVPSALAAGEKFAADGARLIRSVALGYDVGTRIAATLGNVDFATESHLSTHGICGTFGSASASACSAGLNAQQMRWVLSYAAQSASGLYAWRRDTEHVEKSFDFGGMPARNGITAALLVQAGGTGVDDVFSGADNFFEAFKPMRDIGMVVDSLGTRYEISRTNVKKWTVGAPIQAPLDAVELLQKKNRFAADDLKEMIVRVPTSAVGSVDNRPVPDVNLQHMLAVMLIDKTASFKAAHDFERMKDATILRTRAKVKLVGDAELQKLLPNRSVIVEITLNDGQQFSQRVDSVRGTFENPMTRDEVIAKARDLCVPVLGAEKFQKLSDTIFALESVGNVAELRPLLQKA</sequence>
<feature type="signal peptide" evidence="2">
    <location>
        <begin position="1"/>
        <end position="28"/>
    </location>
</feature>
<comment type="similarity">
    <text evidence="1">Belongs to the PrpD family.</text>
</comment>
<dbReference type="Gene3D" id="3.30.1330.120">
    <property type="entry name" value="2-methylcitrate dehydratase PrpD"/>
    <property type="match status" value="1"/>
</dbReference>
<dbReference type="InterPro" id="IPR042188">
    <property type="entry name" value="MmgE/PrpD_sf_2"/>
</dbReference>
<keyword evidence="2" id="KW-0732">Signal</keyword>
<evidence type="ECO:0000259" key="3">
    <source>
        <dbReference type="Pfam" id="PF03972"/>
    </source>
</evidence>
<dbReference type="GO" id="GO:0016829">
    <property type="term" value="F:lyase activity"/>
    <property type="evidence" value="ECO:0007669"/>
    <property type="project" value="InterPro"/>
</dbReference>
<dbReference type="PANTHER" id="PTHR16943:SF8">
    <property type="entry name" value="2-METHYLCITRATE DEHYDRATASE"/>
    <property type="match status" value="1"/>
</dbReference>
<evidence type="ECO:0000313" key="5">
    <source>
        <dbReference type="EMBL" id="ACN58932.1"/>
    </source>
</evidence>
<dbReference type="InterPro" id="IPR006311">
    <property type="entry name" value="TAT_signal"/>
</dbReference>
<dbReference type="SUPFAM" id="SSF103378">
    <property type="entry name" value="2-methylcitrate dehydratase PrpD"/>
    <property type="match status" value="1"/>
</dbReference>
<dbReference type="InterPro" id="IPR036148">
    <property type="entry name" value="MmgE/PrpD_sf"/>
</dbReference>
<feature type="chain" id="PRO_5002897054" description="MmgE/PrpD family protein" evidence="2">
    <location>
        <begin position="29"/>
        <end position="486"/>
    </location>
</feature>
<evidence type="ECO:0000256" key="1">
    <source>
        <dbReference type="ARBA" id="ARBA00006174"/>
    </source>
</evidence>
<dbReference type="InterPro" id="IPR042183">
    <property type="entry name" value="MmgE/PrpD_sf_1"/>
</dbReference>
<dbReference type="AlphaFoldDB" id="C0INP6"/>
<proteinExistence type="inferred from homology"/>
<gene>
    <name evidence="5" type="ORF">AKSOIL_0090</name>
</gene>
<protein>
    <recommendedName>
        <fullName evidence="6">MmgE/PrpD family protein</fullName>
    </recommendedName>
</protein>
<organism evidence="5">
    <name type="scientific">uncultured bacterium BLR7</name>
    <dbReference type="NCBI Taxonomy" id="506523"/>
    <lineage>
        <taxon>Bacteria</taxon>
        <taxon>environmental samples</taxon>
    </lineage>
</organism>
<feature type="domain" description="MmgE/PrpD N-terminal" evidence="3">
    <location>
        <begin position="41"/>
        <end position="281"/>
    </location>
</feature>
<name>C0INP6_9BACT</name>
<dbReference type="PROSITE" id="PS51318">
    <property type="entry name" value="TAT"/>
    <property type="match status" value="1"/>
</dbReference>
<reference evidence="5" key="1">
    <citation type="journal article" date="2009" name="ISME J.">
        <title>Functional metagenomics reveals diverse beta-lactamases in a remote Alaskan soil.</title>
        <authorList>
            <person name="Allen H.K."/>
            <person name="Moe L.A."/>
            <person name="Rodbumrer J."/>
            <person name="Gaarder A."/>
            <person name="Handelsman J."/>
        </authorList>
    </citation>
    <scope>NUCLEOTIDE SEQUENCE</scope>
</reference>
<dbReference type="Gene3D" id="1.10.4100.10">
    <property type="entry name" value="2-methylcitrate dehydratase PrpD"/>
    <property type="match status" value="1"/>
</dbReference>
<dbReference type="EMBL" id="EU408356">
    <property type="protein sequence ID" value="ACN58932.1"/>
    <property type="molecule type" value="Genomic_DNA"/>
</dbReference>
<evidence type="ECO:0000256" key="2">
    <source>
        <dbReference type="SAM" id="SignalP"/>
    </source>
</evidence>
<dbReference type="InterPro" id="IPR005656">
    <property type="entry name" value="MmgE_PrpD"/>
</dbReference>
<dbReference type="Pfam" id="PF03972">
    <property type="entry name" value="MmgE_PrpD_N"/>
    <property type="match status" value="1"/>
</dbReference>
<dbReference type="InterPro" id="IPR045336">
    <property type="entry name" value="MmgE_PrpD_N"/>
</dbReference>
<evidence type="ECO:0008006" key="6">
    <source>
        <dbReference type="Google" id="ProtNLM"/>
    </source>
</evidence>
<dbReference type="PANTHER" id="PTHR16943">
    <property type="entry name" value="2-METHYLCITRATE DEHYDRATASE-RELATED"/>
    <property type="match status" value="1"/>
</dbReference>
<evidence type="ECO:0000259" key="4">
    <source>
        <dbReference type="Pfam" id="PF19305"/>
    </source>
</evidence>